<name>A0A512M2C6_9BACT</name>
<organism evidence="3 4">
    <name type="scientific">Brevifollis gellanilyticus</name>
    <dbReference type="NCBI Taxonomy" id="748831"/>
    <lineage>
        <taxon>Bacteria</taxon>
        <taxon>Pseudomonadati</taxon>
        <taxon>Verrucomicrobiota</taxon>
        <taxon>Verrucomicrobiia</taxon>
        <taxon>Verrucomicrobiales</taxon>
        <taxon>Verrucomicrobiaceae</taxon>
    </lineage>
</organism>
<dbReference type="Pfam" id="PF01381">
    <property type="entry name" value="HTH_3"/>
    <property type="match status" value="1"/>
</dbReference>
<dbReference type="GO" id="GO:0003700">
    <property type="term" value="F:DNA-binding transcription factor activity"/>
    <property type="evidence" value="ECO:0007669"/>
    <property type="project" value="TreeGrafter"/>
</dbReference>
<protein>
    <recommendedName>
        <fullName evidence="2">HTH cro/C1-type domain-containing protein</fullName>
    </recommendedName>
</protein>
<sequence length="135" mass="15496">MRNLGPRLRALRTEKNLTLPQLAEMAQVSKGLVSKLENDEESNPSIDTLFKIAEALDATLADLLETEQAQIKRVIPEKKPEWLDGLVRFLKSVGKEPDPAILDAMYVLRNRKAKVHRDLEHWKFVYQSIENSFRA</sequence>
<evidence type="ECO:0000259" key="2">
    <source>
        <dbReference type="PROSITE" id="PS50943"/>
    </source>
</evidence>
<dbReference type="SMART" id="SM00530">
    <property type="entry name" value="HTH_XRE"/>
    <property type="match status" value="1"/>
</dbReference>
<dbReference type="InterPro" id="IPR010982">
    <property type="entry name" value="Lambda_DNA-bd_dom_sf"/>
</dbReference>
<dbReference type="EMBL" id="BKAG01000001">
    <property type="protein sequence ID" value="GEP40892.1"/>
    <property type="molecule type" value="Genomic_DNA"/>
</dbReference>
<dbReference type="GO" id="GO:0003677">
    <property type="term" value="F:DNA binding"/>
    <property type="evidence" value="ECO:0007669"/>
    <property type="project" value="UniProtKB-KW"/>
</dbReference>
<reference evidence="3 4" key="1">
    <citation type="submission" date="2019-07" db="EMBL/GenBank/DDBJ databases">
        <title>Whole genome shotgun sequence of Brevifollis gellanilyticus NBRC 108608.</title>
        <authorList>
            <person name="Hosoyama A."/>
            <person name="Uohara A."/>
            <person name="Ohji S."/>
            <person name="Ichikawa N."/>
        </authorList>
    </citation>
    <scope>NUCLEOTIDE SEQUENCE [LARGE SCALE GENOMIC DNA]</scope>
    <source>
        <strain evidence="3 4">NBRC 108608</strain>
    </source>
</reference>
<dbReference type="AlphaFoldDB" id="A0A512M2C6"/>
<comment type="caution">
    <text evidence="3">The sequence shown here is derived from an EMBL/GenBank/DDBJ whole genome shotgun (WGS) entry which is preliminary data.</text>
</comment>
<dbReference type="CDD" id="cd00093">
    <property type="entry name" value="HTH_XRE"/>
    <property type="match status" value="1"/>
</dbReference>
<evidence type="ECO:0000313" key="3">
    <source>
        <dbReference type="EMBL" id="GEP40892.1"/>
    </source>
</evidence>
<feature type="domain" description="HTH cro/C1-type" evidence="2">
    <location>
        <begin position="8"/>
        <end position="63"/>
    </location>
</feature>
<dbReference type="PANTHER" id="PTHR46797:SF1">
    <property type="entry name" value="METHYLPHOSPHONATE SYNTHASE"/>
    <property type="match status" value="1"/>
</dbReference>
<dbReference type="PROSITE" id="PS50943">
    <property type="entry name" value="HTH_CROC1"/>
    <property type="match status" value="1"/>
</dbReference>
<evidence type="ECO:0000256" key="1">
    <source>
        <dbReference type="ARBA" id="ARBA00023125"/>
    </source>
</evidence>
<dbReference type="PANTHER" id="PTHR46797">
    <property type="entry name" value="HTH-TYPE TRANSCRIPTIONAL REGULATOR"/>
    <property type="match status" value="1"/>
</dbReference>
<keyword evidence="4" id="KW-1185">Reference proteome</keyword>
<dbReference type="Gene3D" id="1.10.260.40">
    <property type="entry name" value="lambda repressor-like DNA-binding domains"/>
    <property type="match status" value="1"/>
</dbReference>
<dbReference type="SUPFAM" id="SSF47413">
    <property type="entry name" value="lambda repressor-like DNA-binding domains"/>
    <property type="match status" value="1"/>
</dbReference>
<dbReference type="InterPro" id="IPR001387">
    <property type="entry name" value="Cro/C1-type_HTH"/>
</dbReference>
<keyword evidence="1" id="KW-0238">DNA-binding</keyword>
<dbReference type="Proteomes" id="UP000321577">
    <property type="component" value="Unassembled WGS sequence"/>
</dbReference>
<accession>A0A512M2C6</accession>
<gene>
    <name evidence="3" type="ORF">BGE01nite_01830</name>
</gene>
<proteinExistence type="predicted"/>
<dbReference type="GO" id="GO:0005829">
    <property type="term" value="C:cytosol"/>
    <property type="evidence" value="ECO:0007669"/>
    <property type="project" value="TreeGrafter"/>
</dbReference>
<dbReference type="InterPro" id="IPR050807">
    <property type="entry name" value="TransReg_Diox_bact_type"/>
</dbReference>
<evidence type="ECO:0000313" key="4">
    <source>
        <dbReference type="Proteomes" id="UP000321577"/>
    </source>
</evidence>